<dbReference type="InterPro" id="IPR001650">
    <property type="entry name" value="Helicase_C-like"/>
</dbReference>
<organism evidence="22 23">
    <name type="scientific">Lachnospira eligens</name>
    <dbReference type="NCBI Taxonomy" id="39485"/>
    <lineage>
        <taxon>Bacteria</taxon>
        <taxon>Bacillati</taxon>
        <taxon>Bacillota</taxon>
        <taxon>Clostridia</taxon>
        <taxon>Lachnospirales</taxon>
        <taxon>Lachnospiraceae</taxon>
        <taxon>Lachnospira</taxon>
    </lineage>
</organism>
<dbReference type="SMART" id="SM00490">
    <property type="entry name" value="HELICc"/>
    <property type="match status" value="1"/>
</dbReference>
<reference evidence="22 23" key="1">
    <citation type="submission" date="2015-09" db="EMBL/GenBank/DDBJ databases">
        <authorList>
            <consortium name="Pathogen Informatics"/>
        </authorList>
    </citation>
    <scope>NUCLEOTIDE SEQUENCE [LARGE SCALE GENOMIC DNA]</scope>
    <source>
        <strain evidence="22 23">2789STDY5834875</strain>
    </source>
</reference>
<keyword evidence="11" id="KW-0238">DNA-binding</keyword>
<evidence type="ECO:0000256" key="14">
    <source>
        <dbReference type="ARBA" id="ARBA00023235"/>
    </source>
</evidence>
<dbReference type="InterPro" id="IPR010997">
    <property type="entry name" value="HRDC-like_sf"/>
</dbReference>
<evidence type="ECO:0000256" key="17">
    <source>
        <dbReference type="ARBA" id="ARBA00044535"/>
    </source>
</evidence>
<keyword evidence="5" id="KW-0547">Nucleotide-binding</keyword>
<dbReference type="Gene3D" id="1.10.150.80">
    <property type="entry name" value="HRDC domain"/>
    <property type="match status" value="1"/>
</dbReference>
<keyword evidence="9" id="KW-0862">Zinc</keyword>
<evidence type="ECO:0000256" key="1">
    <source>
        <dbReference type="ARBA" id="ARBA00001946"/>
    </source>
</evidence>
<dbReference type="EMBL" id="CZBU01000004">
    <property type="protein sequence ID" value="CUQ78098.1"/>
    <property type="molecule type" value="Genomic_DNA"/>
</dbReference>
<evidence type="ECO:0000256" key="15">
    <source>
        <dbReference type="ARBA" id="ARBA00034617"/>
    </source>
</evidence>
<dbReference type="GO" id="GO:0005737">
    <property type="term" value="C:cytoplasm"/>
    <property type="evidence" value="ECO:0007669"/>
    <property type="project" value="TreeGrafter"/>
</dbReference>
<evidence type="ECO:0000256" key="10">
    <source>
        <dbReference type="ARBA" id="ARBA00022840"/>
    </source>
</evidence>
<dbReference type="SMART" id="SM00341">
    <property type="entry name" value="HRDC"/>
    <property type="match status" value="1"/>
</dbReference>
<dbReference type="PROSITE" id="PS51194">
    <property type="entry name" value="HELICASE_CTER"/>
    <property type="match status" value="1"/>
</dbReference>
<evidence type="ECO:0000256" key="4">
    <source>
        <dbReference type="ARBA" id="ARBA00022723"/>
    </source>
</evidence>
<evidence type="ECO:0000256" key="5">
    <source>
        <dbReference type="ARBA" id="ARBA00022741"/>
    </source>
</evidence>
<dbReference type="InterPro" id="IPR032284">
    <property type="entry name" value="RecQ_Zn-bd"/>
</dbReference>
<keyword evidence="13" id="KW-0234">DNA repair</keyword>
<comment type="cofactor">
    <cofactor evidence="2">
        <name>Zn(2+)</name>
        <dbReference type="ChEBI" id="CHEBI:29105"/>
    </cofactor>
</comment>
<evidence type="ECO:0000259" key="20">
    <source>
        <dbReference type="PROSITE" id="PS51192"/>
    </source>
</evidence>
<dbReference type="InterPro" id="IPR002121">
    <property type="entry name" value="HRDC_dom"/>
</dbReference>
<evidence type="ECO:0000256" key="3">
    <source>
        <dbReference type="ARBA" id="ARBA00005446"/>
    </source>
</evidence>
<dbReference type="Pfam" id="PF00270">
    <property type="entry name" value="DEAD"/>
    <property type="match status" value="1"/>
</dbReference>
<dbReference type="PROSITE" id="PS51192">
    <property type="entry name" value="HELICASE_ATP_BIND_1"/>
    <property type="match status" value="1"/>
</dbReference>
<keyword evidence="12" id="KW-0233">DNA recombination</keyword>
<dbReference type="InterPro" id="IPR044876">
    <property type="entry name" value="HRDC_dom_sf"/>
</dbReference>
<keyword evidence="10" id="KW-0067">ATP-binding</keyword>
<dbReference type="InterPro" id="IPR011545">
    <property type="entry name" value="DEAD/DEAH_box_helicase_dom"/>
</dbReference>
<dbReference type="Proteomes" id="UP000095621">
    <property type="component" value="Unassembled WGS sequence"/>
</dbReference>
<dbReference type="GO" id="GO:0009378">
    <property type="term" value="F:four-way junction helicase activity"/>
    <property type="evidence" value="ECO:0007669"/>
    <property type="project" value="TreeGrafter"/>
</dbReference>
<dbReference type="Pfam" id="PF00570">
    <property type="entry name" value="HRDC"/>
    <property type="match status" value="1"/>
</dbReference>
<evidence type="ECO:0000256" key="13">
    <source>
        <dbReference type="ARBA" id="ARBA00023204"/>
    </source>
</evidence>
<feature type="domain" description="Helicase C-terminal" evidence="21">
    <location>
        <begin position="217"/>
        <end position="361"/>
    </location>
</feature>
<dbReference type="InterPro" id="IPR004589">
    <property type="entry name" value="DNA_helicase_ATP-dep_RecQ"/>
</dbReference>
<keyword evidence="14" id="KW-0413">Isomerase</keyword>
<gene>
    <name evidence="22" type="primary">recQ</name>
    <name evidence="22" type="ORF">ERS852490_01908</name>
</gene>
<evidence type="ECO:0000313" key="22">
    <source>
        <dbReference type="EMBL" id="CUQ78098.1"/>
    </source>
</evidence>
<keyword evidence="7 22" id="KW-0378">Hydrolase</keyword>
<dbReference type="FunFam" id="3.40.50.300:FF:000296">
    <property type="entry name" value="ATP-dependent DNA helicase RecQ"/>
    <property type="match status" value="1"/>
</dbReference>
<evidence type="ECO:0000256" key="16">
    <source>
        <dbReference type="ARBA" id="ARBA00034808"/>
    </source>
</evidence>
<comment type="similarity">
    <text evidence="3">Belongs to the helicase family. RecQ subfamily.</text>
</comment>
<dbReference type="GO" id="GO:0016787">
    <property type="term" value="F:hydrolase activity"/>
    <property type="evidence" value="ECO:0007669"/>
    <property type="project" value="UniProtKB-KW"/>
</dbReference>
<dbReference type="InterPro" id="IPR027417">
    <property type="entry name" value="P-loop_NTPase"/>
</dbReference>
<dbReference type="GO" id="GO:0006281">
    <property type="term" value="P:DNA repair"/>
    <property type="evidence" value="ECO:0007669"/>
    <property type="project" value="UniProtKB-KW"/>
</dbReference>
<dbReference type="GO" id="GO:0005524">
    <property type="term" value="F:ATP binding"/>
    <property type="evidence" value="ECO:0007669"/>
    <property type="project" value="UniProtKB-KW"/>
</dbReference>
<keyword evidence="4" id="KW-0479">Metal-binding</keyword>
<dbReference type="PANTHER" id="PTHR13710">
    <property type="entry name" value="DNA HELICASE RECQ FAMILY MEMBER"/>
    <property type="match status" value="1"/>
</dbReference>
<evidence type="ECO:0000256" key="6">
    <source>
        <dbReference type="ARBA" id="ARBA00022763"/>
    </source>
</evidence>
<dbReference type="FunFam" id="1.10.150.80:FF:000002">
    <property type="entry name" value="ATP-dependent DNA helicase RecQ"/>
    <property type="match status" value="1"/>
</dbReference>
<name>A0A174Z1Q5_9FIRM</name>
<dbReference type="GO" id="GO:0046872">
    <property type="term" value="F:metal ion binding"/>
    <property type="evidence" value="ECO:0007669"/>
    <property type="project" value="UniProtKB-KW"/>
</dbReference>
<dbReference type="PANTHER" id="PTHR13710:SF105">
    <property type="entry name" value="ATP-DEPENDENT DNA HELICASE Q1"/>
    <property type="match status" value="1"/>
</dbReference>
<dbReference type="SUPFAM" id="SSF47819">
    <property type="entry name" value="HRDC-like"/>
    <property type="match status" value="1"/>
</dbReference>
<evidence type="ECO:0000256" key="12">
    <source>
        <dbReference type="ARBA" id="ARBA00023172"/>
    </source>
</evidence>
<dbReference type="InterPro" id="IPR014001">
    <property type="entry name" value="Helicase_ATP-bd"/>
</dbReference>
<dbReference type="GO" id="GO:0043590">
    <property type="term" value="C:bacterial nucleoid"/>
    <property type="evidence" value="ECO:0007669"/>
    <property type="project" value="TreeGrafter"/>
</dbReference>
<dbReference type="GO" id="GO:0003677">
    <property type="term" value="F:DNA binding"/>
    <property type="evidence" value="ECO:0007669"/>
    <property type="project" value="UniProtKB-KW"/>
</dbReference>
<evidence type="ECO:0000256" key="8">
    <source>
        <dbReference type="ARBA" id="ARBA00022806"/>
    </source>
</evidence>
<evidence type="ECO:0000256" key="2">
    <source>
        <dbReference type="ARBA" id="ARBA00001947"/>
    </source>
</evidence>
<dbReference type="CDD" id="cd17920">
    <property type="entry name" value="DEXHc_RecQ"/>
    <property type="match status" value="1"/>
</dbReference>
<evidence type="ECO:0000313" key="23">
    <source>
        <dbReference type="Proteomes" id="UP000095621"/>
    </source>
</evidence>
<proteinExistence type="inferred from homology"/>
<accession>A0A174Z1Q5</accession>
<dbReference type="Pfam" id="PF00271">
    <property type="entry name" value="Helicase_C"/>
    <property type="match status" value="1"/>
</dbReference>
<evidence type="ECO:0000256" key="11">
    <source>
        <dbReference type="ARBA" id="ARBA00023125"/>
    </source>
</evidence>
<dbReference type="RefSeq" id="WP_022097972.1">
    <property type="nucleotide sequence ID" value="NZ_CZBU01000004.1"/>
</dbReference>
<evidence type="ECO:0000259" key="19">
    <source>
        <dbReference type="PROSITE" id="PS50967"/>
    </source>
</evidence>
<dbReference type="AlphaFoldDB" id="A0A174Z1Q5"/>
<dbReference type="SMART" id="SM00487">
    <property type="entry name" value="DEXDc"/>
    <property type="match status" value="1"/>
</dbReference>
<evidence type="ECO:0000256" key="18">
    <source>
        <dbReference type="ARBA" id="ARBA00044550"/>
    </source>
</evidence>
<evidence type="ECO:0000256" key="9">
    <source>
        <dbReference type="ARBA" id="ARBA00022833"/>
    </source>
</evidence>
<keyword evidence="8 22" id="KW-0347">Helicase</keyword>
<dbReference type="Gene3D" id="3.40.50.300">
    <property type="entry name" value="P-loop containing nucleotide triphosphate hydrolases"/>
    <property type="match status" value="2"/>
</dbReference>
<protein>
    <recommendedName>
        <fullName evidence="17">ATP-dependent DNA helicase RecQ</fullName>
        <ecNumber evidence="16">5.6.2.4</ecNumber>
    </recommendedName>
    <alternativeName>
        <fullName evidence="18">DNA 3'-5' helicase RecQ</fullName>
    </alternativeName>
</protein>
<evidence type="ECO:0000259" key="21">
    <source>
        <dbReference type="PROSITE" id="PS51194"/>
    </source>
</evidence>
<dbReference type="PROSITE" id="PS50967">
    <property type="entry name" value="HRDC"/>
    <property type="match status" value="1"/>
</dbReference>
<keyword evidence="6" id="KW-0227">DNA damage</keyword>
<feature type="domain" description="Helicase ATP-binding" evidence="20">
    <location>
        <begin position="24"/>
        <end position="193"/>
    </location>
</feature>
<comment type="catalytic activity">
    <reaction evidence="15">
        <text>Couples ATP hydrolysis with the unwinding of duplex DNA by translocating in the 3'-5' direction.</text>
        <dbReference type="EC" id="5.6.2.4"/>
    </reaction>
</comment>
<sequence length="551" mass="62316">MDKYGILKHYFGYDSFRTGQEKLVDAILAGQDVLGIMPTGAGKSLCYQVPALLMSGITLVVSPLISLMKDQVGALNQAGVHAAYINSSLTDNQIAKALAFAKQGRYKIIYVAPERLETWGFLDFATHVEISMITVDEAHCISQWGQDFRPSYLNILSFVKKLARRPIISAFTATATSKVRDDILQILSLERPVILTTGFDRSNLTFKVKHIKDKDSYILDYLVSHRQDSGIIYCATRKNVEKVYDMLNANGLSVTKYHAGLSAEERKENQDSFIYDIKPVVVATNAFGMGIDKSNVRFVIHYNMPQCIENYYQEAGRAGRDGEDSECVLLYSPQDIMINKFFIEHREPNPDMDAEEQARLMILDKRRLNAMVDYCKTTGCLREYILKYFGERPDNPEGGRYNCHNCSNCVIDEAEREADEAYMYPGNRFSAPVSRNAAMVADRMKRSAAAAKSAYATPKSKKPEDALNDRGVMLFNRLRELRKQIAVSVGVPPYVIFSDRTLIDMCLKVPFNEEEMLSVSGVGENKYERYGKVFMDEIYDFLDGMKQNLAR</sequence>
<dbReference type="GO" id="GO:0030894">
    <property type="term" value="C:replisome"/>
    <property type="evidence" value="ECO:0007669"/>
    <property type="project" value="TreeGrafter"/>
</dbReference>
<dbReference type="GO" id="GO:0043138">
    <property type="term" value="F:3'-5' DNA helicase activity"/>
    <property type="evidence" value="ECO:0007669"/>
    <property type="project" value="UniProtKB-EC"/>
</dbReference>
<evidence type="ECO:0000256" key="7">
    <source>
        <dbReference type="ARBA" id="ARBA00022801"/>
    </source>
</evidence>
<dbReference type="NCBIfam" id="TIGR00614">
    <property type="entry name" value="recQ_fam"/>
    <property type="match status" value="1"/>
</dbReference>
<dbReference type="CDD" id="cd18794">
    <property type="entry name" value="SF2_C_RecQ"/>
    <property type="match status" value="1"/>
</dbReference>
<dbReference type="SUPFAM" id="SSF52540">
    <property type="entry name" value="P-loop containing nucleoside triphosphate hydrolases"/>
    <property type="match status" value="1"/>
</dbReference>
<dbReference type="Pfam" id="PF16124">
    <property type="entry name" value="RecQ_Zn_bind"/>
    <property type="match status" value="1"/>
</dbReference>
<dbReference type="EC" id="5.6.2.4" evidence="16"/>
<dbReference type="GO" id="GO:0006310">
    <property type="term" value="P:DNA recombination"/>
    <property type="evidence" value="ECO:0007669"/>
    <property type="project" value="UniProtKB-KW"/>
</dbReference>
<feature type="domain" description="HRDC" evidence="19">
    <location>
        <begin position="468"/>
        <end position="548"/>
    </location>
</feature>
<dbReference type="OrthoDB" id="9763310at2"/>
<comment type="cofactor">
    <cofactor evidence="1">
        <name>Mg(2+)</name>
        <dbReference type="ChEBI" id="CHEBI:18420"/>
    </cofactor>
</comment>